<dbReference type="Gene3D" id="3.10.350.10">
    <property type="entry name" value="LysM domain"/>
    <property type="match status" value="1"/>
</dbReference>
<feature type="region of interest" description="Disordered" evidence="1">
    <location>
        <begin position="63"/>
        <end position="125"/>
    </location>
</feature>
<evidence type="ECO:0000259" key="2">
    <source>
        <dbReference type="PROSITE" id="PS51782"/>
    </source>
</evidence>
<dbReference type="CDD" id="cd00118">
    <property type="entry name" value="LysM"/>
    <property type="match status" value="1"/>
</dbReference>
<comment type="caution">
    <text evidence="3">The sequence shown here is derived from an EMBL/GenBank/DDBJ whole genome shotgun (WGS) entry which is preliminary data.</text>
</comment>
<dbReference type="PROSITE" id="PS51782">
    <property type="entry name" value="LYSM"/>
    <property type="match status" value="1"/>
</dbReference>
<dbReference type="InterPro" id="IPR018392">
    <property type="entry name" value="LysM"/>
</dbReference>
<feature type="compositionally biased region" description="Low complexity" evidence="1">
    <location>
        <begin position="83"/>
        <end position="119"/>
    </location>
</feature>
<dbReference type="Pfam" id="PF01476">
    <property type="entry name" value="LysM"/>
    <property type="match status" value="1"/>
</dbReference>
<protein>
    <recommendedName>
        <fullName evidence="2">LysM domain-containing protein</fullName>
    </recommendedName>
</protein>
<organism evidence="3">
    <name type="scientific">marine sediment metagenome</name>
    <dbReference type="NCBI Taxonomy" id="412755"/>
    <lineage>
        <taxon>unclassified sequences</taxon>
        <taxon>metagenomes</taxon>
        <taxon>ecological metagenomes</taxon>
    </lineage>
</organism>
<gene>
    <name evidence="3" type="ORF">S06H3_51194</name>
</gene>
<reference evidence="3" key="1">
    <citation type="journal article" date="2014" name="Front. Microbiol.">
        <title>High frequency of phylogenetically diverse reductive dehalogenase-homologous genes in deep subseafloor sedimentary metagenomes.</title>
        <authorList>
            <person name="Kawai M."/>
            <person name="Futagami T."/>
            <person name="Toyoda A."/>
            <person name="Takaki Y."/>
            <person name="Nishi S."/>
            <person name="Hori S."/>
            <person name="Arai W."/>
            <person name="Tsubouchi T."/>
            <person name="Morono Y."/>
            <person name="Uchiyama I."/>
            <person name="Ito T."/>
            <person name="Fujiyama A."/>
            <person name="Inagaki F."/>
            <person name="Takami H."/>
        </authorList>
    </citation>
    <scope>NUCLEOTIDE SEQUENCE</scope>
    <source>
        <strain evidence="3">Expedition CK06-06</strain>
    </source>
</reference>
<evidence type="ECO:0000256" key="1">
    <source>
        <dbReference type="SAM" id="MobiDB-lite"/>
    </source>
</evidence>
<accession>X1PUF7</accession>
<evidence type="ECO:0000313" key="3">
    <source>
        <dbReference type="EMBL" id="GAI34489.1"/>
    </source>
</evidence>
<dbReference type="InterPro" id="IPR036779">
    <property type="entry name" value="LysM_dom_sf"/>
</dbReference>
<feature type="non-terminal residue" evidence="3">
    <location>
        <position position="1"/>
    </location>
</feature>
<feature type="domain" description="LysM" evidence="2">
    <location>
        <begin position="1"/>
        <end position="31"/>
    </location>
</feature>
<sequence>LAHRYGVSAGQVQSWNKLSGTKLVAGQSLVLMVPARSAARFASAPDPAPTASALVPVRAEPVRGSAKGHAAPRQRVTVEAAPRKGAAATARSSAKPVPTVSAAKASAKPASKSAAGPAKTKAHAR</sequence>
<dbReference type="EMBL" id="BARV01032474">
    <property type="protein sequence ID" value="GAI34489.1"/>
    <property type="molecule type" value="Genomic_DNA"/>
</dbReference>
<proteinExistence type="predicted"/>
<name>X1PUF7_9ZZZZ</name>
<dbReference type="AlphaFoldDB" id="X1PUF7"/>